<reference evidence="11 12" key="1">
    <citation type="submission" date="2018-05" db="EMBL/GenBank/DDBJ databases">
        <title>Leucothrix arctica sp. nov., isolated from Arctic seawater.</title>
        <authorList>
            <person name="Choi A."/>
            <person name="Baek K."/>
        </authorList>
    </citation>
    <scope>NUCLEOTIDE SEQUENCE [LARGE SCALE GENOMIC DNA]</scope>
    <source>
        <strain evidence="11 12">JCM 18388</strain>
    </source>
</reference>
<dbReference type="Gene3D" id="3.40.640.10">
    <property type="entry name" value="Type I PLP-dependent aspartate aminotransferase-like (Major domain)"/>
    <property type="match status" value="1"/>
</dbReference>
<dbReference type="PANTHER" id="PTHR42885:SF1">
    <property type="entry name" value="THREONINE-PHOSPHATE DECARBOXYLASE"/>
    <property type="match status" value="1"/>
</dbReference>
<proteinExistence type="predicted"/>
<dbReference type="UniPathway" id="UPA00148"/>
<dbReference type="InterPro" id="IPR005860">
    <property type="entry name" value="CobD"/>
</dbReference>
<dbReference type="NCBIfam" id="TIGR01140">
    <property type="entry name" value="L_thr_O3P_dcar"/>
    <property type="match status" value="1"/>
</dbReference>
<organism evidence="11 12">
    <name type="scientific">Leucothrix pacifica</name>
    <dbReference type="NCBI Taxonomy" id="1247513"/>
    <lineage>
        <taxon>Bacteria</taxon>
        <taxon>Pseudomonadati</taxon>
        <taxon>Pseudomonadota</taxon>
        <taxon>Gammaproteobacteria</taxon>
        <taxon>Thiotrichales</taxon>
        <taxon>Thiotrichaceae</taxon>
        <taxon>Leucothrix</taxon>
    </lineage>
</organism>
<evidence type="ECO:0000256" key="6">
    <source>
        <dbReference type="ARBA" id="ARBA00022898"/>
    </source>
</evidence>
<evidence type="ECO:0000259" key="10">
    <source>
        <dbReference type="Pfam" id="PF00155"/>
    </source>
</evidence>
<keyword evidence="5" id="KW-0169">Cobalamin biosynthesis</keyword>
<dbReference type="CDD" id="cd00609">
    <property type="entry name" value="AAT_like"/>
    <property type="match status" value="1"/>
</dbReference>
<comment type="cofactor">
    <cofactor evidence="1">
        <name>pyridoxal 5'-phosphate</name>
        <dbReference type="ChEBI" id="CHEBI:597326"/>
    </cofactor>
</comment>
<evidence type="ECO:0000313" key="11">
    <source>
        <dbReference type="EMBL" id="PWQ98844.1"/>
    </source>
</evidence>
<dbReference type="PROSITE" id="PS00105">
    <property type="entry name" value="AA_TRANSFER_CLASS_1"/>
    <property type="match status" value="1"/>
</dbReference>
<dbReference type="InterPro" id="IPR004839">
    <property type="entry name" value="Aminotransferase_I/II_large"/>
</dbReference>
<dbReference type="Pfam" id="PF00155">
    <property type="entry name" value="Aminotran_1_2"/>
    <property type="match status" value="1"/>
</dbReference>
<dbReference type="InterPro" id="IPR015422">
    <property type="entry name" value="PyrdxlP-dep_Trfase_small"/>
</dbReference>
<evidence type="ECO:0000256" key="8">
    <source>
        <dbReference type="ARBA" id="ARBA00029996"/>
    </source>
</evidence>
<dbReference type="SUPFAM" id="SSF53383">
    <property type="entry name" value="PLP-dependent transferases"/>
    <property type="match status" value="1"/>
</dbReference>
<dbReference type="EMBL" id="QGKM01000014">
    <property type="protein sequence ID" value="PWQ98844.1"/>
    <property type="molecule type" value="Genomic_DNA"/>
</dbReference>
<dbReference type="EC" id="4.1.1.81" evidence="4"/>
<dbReference type="InterPro" id="IPR004838">
    <property type="entry name" value="NHTrfase_class1_PyrdxlP-BS"/>
</dbReference>
<comment type="catalytic activity">
    <reaction evidence="9">
        <text>O-phospho-L-threonine + H(+) = (R)-1-aminopropan-2-yl phosphate + CO2</text>
        <dbReference type="Rhea" id="RHEA:11492"/>
        <dbReference type="ChEBI" id="CHEBI:15378"/>
        <dbReference type="ChEBI" id="CHEBI:16526"/>
        <dbReference type="ChEBI" id="CHEBI:58563"/>
        <dbReference type="ChEBI" id="CHEBI:58675"/>
        <dbReference type="EC" id="4.1.1.81"/>
    </reaction>
</comment>
<evidence type="ECO:0000256" key="3">
    <source>
        <dbReference type="ARBA" id="ARBA00004953"/>
    </source>
</evidence>
<evidence type="ECO:0000256" key="5">
    <source>
        <dbReference type="ARBA" id="ARBA00022573"/>
    </source>
</evidence>
<protein>
    <recommendedName>
        <fullName evidence="4">threonine-phosphate decarboxylase</fullName>
        <ecNumber evidence="4">4.1.1.81</ecNumber>
    </recommendedName>
    <alternativeName>
        <fullName evidence="8">L-threonine-O-3-phosphate decarboxylase</fullName>
    </alternativeName>
</protein>
<dbReference type="OrthoDB" id="9799304at2"/>
<keyword evidence="12" id="KW-1185">Reference proteome</keyword>
<evidence type="ECO:0000313" key="12">
    <source>
        <dbReference type="Proteomes" id="UP000245539"/>
    </source>
</evidence>
<name>A0A317CJT5_9GAMM</name>
<evidence type="ECO:0000256" key="1">
    <source>
        <dbReference type="ARBA" id="ARBA00001933"/>
    </source>
</evidence>
<dbReference type="PANTHER" id="PTHR42885">
    <property type="entry name" value="HISTIDINOL-PHOSPHATE AMINOTRANSFERASE-RELATED"/>
    <property type="match status" value="1"/>
</dbReference>
<dbReference type="GO" id="GO:0048472">
    <property type="term" value="F:threonine-phosphate decarboxylase activity"/>
    <property type="evidence" value="ECO:0007669"/>
    <property type="project" value="UniProtKB-EC"/>
</dbReference>
<keyword evidence="6" id="KW-0663">Pyridoxal phosphate</keyword>
<evidence type="ECO:0000256" key="2">
    <source>
        <dbReference type="ARBA" id="ARBA00003444"/>
    </source>
</evidence>
<dbReference type="GO" id="GO:0009236">
    <property type="term" value="P:cobalamin biosynthetic process"/>
    <property type="evidence" value="ECO:0007669"/>
    <property type="project" value="UniProtKB-UniPathway"/>
</dbReference>
<comment type="caution">
    <text evidence="11">The sequence shown here is derived from an EMBL/GenBank/DDBJ whole genome shotgun (WGS) entry which is preliminary data.</text>
</comment>
<comment type="function">
    <text evidence="2">Decarboxylates L-threonine-O-3-phosphate to yield (R)-1-amino-2-propanol O-2-phosphate, the precursor for the linkage between the nucleotide loop and the corrin ring in cobalamin.</text>
</comment>
<evidence type="ECO:0000256" key="4">
    <source>
        <dbReference type="ARBA" id="ARBA00012285"/>
    </source>
</evidence>
<comment type="pathway">
    <text evidence="3">Cofactor biosynthesis; adenosylcobalamin biosynthesis.</text>
</comment>
<dbReference type="Gene3D" id="3.90.1150.10">
    <property type="entry name" value="Aspartate Aminotransferase, domain 1"/>
    <property type="match status" value="1"/>
</dbReference>
<feature type="domain" description="Aminotransferase class I/classII large" evidence="10">
    <location>
        <begin position="55"/>
        <end position="294"/>
    </location>
</feature>
<dbReference type="InterPro" id="IPR015421">
    <property type="entry name" value="PyrdxlP-dep_Trfase_major"/>
</dbReference>
<evidence type="ECO:0000256" key="7">
    <source>
        <dbReference type="ARBA" id="ARBA00023239"/>
    </source>
</evidence>
<accession>A0A317CJT5</accession>
<dbReference type="GO" id="GO:0030170">
    <property type="term" value="F:pyridoxal phosphate binding"/>
    <property type="evidence" value="ECO:0007669"/>
    <property type="project" value="InterPro"/>
</dbReference>
<dbReference type="AlphaFoldDB" id="A0A317CJT5"/>
<keyword evidence="7" id="KW-0456">Lyase</keyword>
<dbReference type="Proteomes" id="UP000245539">
    <property type="component" value="Unassembled WGS sequence"/>
</dbReference>
<sequence length="316" mass="35243">MRPTHQHGGQLKLASERYNIPLENWVDLSTGINPDSYPLPAVPTEIWQRLPESNDGLESAAASYYGSSHLLPTAGSQEAIQRLPLLRERSRVGIINPAYHSHKQAWQAAGHEIFPLNNADIEGSLSALDVLVLVNPTNPTAHRYSLEQLLFWHQQLAQRGGWLVVDEAFMDLTPEGSLIAEKPRAGLIVLRSIGKFFGLAGIRLGFVWADDTILKGLIKLQDDWAVSNPARWAGRLALSDFRWQRDQRKKIPESMAGLKIRLQAIYQCEVAEAGLFAYVPLGKESAIEEHERLCKTGVLTRLFADAGALRFGLEKR</sequence>
<dbReference type="RefSeq" id="WP_109837006.1">
    <property type="nucleotide sequence ID" value="NZ_QGKM01000014.1"/>
</dbReference>
<evidence type="ECO:0000256" key="9">
    <source>
        <dbReference type="ARBA" id="ARBA00048531"/>
    </source>
</evidence>
<gene>
    <name evidence="11" type="ORF">DKW60_07310</name>
</gene>
<dbReference type="InterPro" id="IPR015424">
    <property type="entry name" value="PyrdxlP-dep_Trfase"/>
</dbReference>